<dbReference type="InterPro" id="IPR023404">
    <property type="entry name" value="rSAM_horseshoe"/>
</dbReference>
<comment type="caution">
    <text evidence="2">The sequence shown here is derived from an EMBL/GenBank/DDBJ whole genome shotgun (WGS) entry which is preliminary data.</text>
</comment>
<name>A0A1R1MMY2_9BACT</name>
<dbReference type="PANTHER" id="PTHR42731">
    <property type="entry name" value="SLL1084 PROTEIN"/>
    <property type="match status" value="1"/>
</dbReference>
<dbReference type="Proteomes" id="UP000187408">
    <property type="component" value="Unassembled WGS sequence"/>
</dbReference>
<dbReference type="GO" id="GO:0051536">
    <property type="term" value="F:iron-sulfur cluster binding"/>
    <property type="evidence" value="ECO:0007669"/>
    <property type="project" value="InterPro"/>
</dbReference>
<dbReference type="InterPro" id="IPR006638">
    <property type="entry name" value="Elp3/MiaA/NifB-like_rSAM"/>
</dbReference>
<dbReference type="InterPro" id="IPR045784">
    <property type="entry name" value="Radical_SAM_N2"/>
</dbReference>
<dbReference type="Pfam" id="PF19864">
    <property type="entry name" value="Radical_SAM_N2"/>
    <property type="match status" value="1"/>
</dbReference>
<keyword evidence="3" id="KW-1185">Reference proteome</keyword>
<dbReference type="SFLD" id="SFLDS00029">
    <property type="entry name" value="Radical_SAM"/>
    <property type="match status" value="1"/>
</dbReference>
<dbReference type="SFLD" id="SFLDG01082">
    <property type="entry name" value="B12-binding_domain_containing"/>
    <property type="match status" value="1"/>
</dbReference>
<dbReference type="PROSITE" id="PS51918">
    <property type="entry name" value="RADICAL_SAM"/>
    <property type="match status" value="1"/>
</dbReference>
<evidence type="ECO:0000313" key="2">
    <source>
        <dbReference type="EMBL" id="OMH41109.1"/>
    </source>
</evidence>
<gene>
    <name evidence="2" type="ORF">BLW93_01970</name>
</gene>
<dbReference type="STRING" id="1914305.BLW93_01970"/>
<dbReference type="SMART" id="SM00729">
    <property type="entry name" value="Elp3"/>
    <property type="match status" value="1"/>
</dbReference>
<reference evidence="2 3" key="1">
    <citation type="submission" date="2016-10" db="EMBL/GenBank/DDBJ databases">
        <title>Genome sequence of a sulfur-reducing bacterium Desulfurobacterium indicum K6013.</title>
        <authorList>
            <person name="Cao J."/>
            <person name="Shao Z."/>
            <person name="Alain K."/>
            <person name="Jebbar M."/>
        </authorList>
    </citation>
    <scope>NUCLEOTIDE SEQUENCE [LARGE SCALE GENOMIC DNA]</scope>
    <source>
        <strain evidence="2 3">K6013</strain>
    </source>
</reference>
<dbReference type="OrthoDB" id="9806827at2"/>
<dbReference type="InterPro" id="IPR007197">
    <property type="entry name" value="rSAM"/>
</dbReference>
<proteinExistence type="predicted"/>
<dbReference type="Pfam" id="PF04055">
    <property type="entry name" value="Radical_SAM"/>
    <property type="match status" value="1"/>
</dbReference>
<dbReference type="InterPro" id="IPR058240">
    <property type="entry name" value="rSAM_sf"/>
</dbReference>
<dbReference type="EMBL" id="MOEN01000004">
    <property type="protein sequence ID" value="OMH41109.1"/>
    <property type="molecule type" value="Genomic_DNA"/>
</dbReference>
<dbReference type="PANTHER" id="PTHR42731:SF5">
    <property type="entry name" value="RADICAL SAM DOMAIN PROTEIN"/>
    <property type="match status" value="1"/>
</dbReference>
<dbReference type="AlphaFoldDB" id="A0A1R1MMY2"/>
<dbReference type="SUPFAM" id="SSF102114">
    <property type="entry name" value="Radical SAM enzymes"/>
    <property type="match status" value="1"/>
</dbReference>
<accession>A0A1R1MMY2</accession>
<feature type="domain" description="Radical SAM core" evidence="1">
    <location>
        <begin position="212"/>
        <end position="443"/>
    </location>
</feature>
<evidence type="ECO:0000313" key="3">
    <source>
        <dbReference type="Proteomes" id="UP000187408"/>
    </source>
</evidence>
<sequence length="545" mass="62775">MIELNPLCNHLQAKKEDLQVCLIYPGEPFSGFSSLAISNIYSNLNTIDGVSCDIGFGTQKLSFFLEKPFVEFDILAFSITYEEHLFEVIRTLINWNIKPERDKREHSSPLIFAGGIGVFYNPAPFLPIFDVIYLGEAEERMEKMFKNLAGKKNKQELLETMSEFDNIIISENYRFQYEKDRIKDFSGDVKKIFRSSEYSRRLSCSCFITEETAFKGMALIELSRGCPEKCRFCVAQAMGLPYREKEIDLIEKEIKAASKITNRVGLIGTAVTDYSKMEQLYNLLKKYNMKASFSSLRVSSTSDHVLKIVKESGQKTVTIAPEAGREEKRMALNKKVTDAQFFDFCHRLFENGAENLKLYFLIGIPEESDEDIEAIVSMTLKFKEIAMYFWKKRKKTGKITLSLNPLIPKPFTPMQWFGMPPKNLLDKRIKLLGKLIRKIPNVELTFENTRNAVIQAVISRGDDRIGIAAINTIKDKTSFKKSLKELRLKIELLYTREREKEELFPWEIVNSGIKKDYLWHEYMKIFEGKPSPACFKGCKACGLCE</sequence>
<dbReference type="CDD" id="cd01335">
    <property type="entry name" value="Radical_SAM"/>
    <property type="match status" value="1"/>
</dbReference>
<dbReference type="RefSeq" id="WP_076712438.1">
    <property type="nucleotide sequence ID" value="NZ_MOEN01000004.1"/>
</dbReference>
<dbReference type="GO" id="GO:0003824">
    <property type="term" value="F:catalytic activity"/>
    <property type="evidence" value="ECO:0007669"/>
    <property type="project" value="InterPro"/>
</dbReference>
<protein>
    <submittedName>
        <fullName evidence="2">Radical SAM protein</fullName>
    </submittedName>
</protein>
<dbReference type="Gene3D" id="3.80.30.20">
    <property type="entry name" value="tm_1862 like domain"/>
    <property type="match status" value="1"/>
</dbReference>
<organism evidence="2 3">
    <name type="scientific">Desulfurobacterium indicum</name>
    <dbReference type="NCBI Taxonomy" id="1914305"/>
    <lineage>
        <taxon>Bacteria</taxon>
        <taxon>Pseudomonadati</taxon>
        <taxon>Aquificota</taxon>
        <taxon>Aquificia</taxon>
        <taxon>Desulfurobacteriales</taxon>
        <taxon>Desulfurobacteriaceae</taxon>
        <taxon>Desulfurobacterium</taxon>
    </lineage>
</organism>
<evidence type="ECO:0000259" key="1">
    <source>
        <dbReference type="PROSITE" id="PS51918"/>
    </source>
</evidence>